<comment type="subcellular location">
    <subcellularLocation>
        <location evidence="2 20">Nucleus</location>
    </subcellularLocation>
</comment>
<dbReference type="GO" id="GO:0061630">
    <property type="term" value="F:ubiquitin protein ligase activity"/>
    <property type="evidence" value="ECO:0007669"/>
    <property type="project" value="UniProtKB-UniRule"/>
</dbReference>
<dbReference type="PROSITE" id="PS00518">
    <property type="entry name" value="ZF_RING_1"/>
    <property type="match status" value="1"/>
</dbReference>
<evidence type="ECO:0000313" key="25">
    <source>
        <dbReference type="EMBL" id="KAJ5098092.1"/>
    </source>
</evidence>
<proteinExistence type="inferred from homology"/>
<dbReference type="InterPro" id="IPR006642">
    <property type="entry name" value="Rad18_UBZ4"/>
</dbReference>
<dbReference type="PROSITE" id="PS50800">
    <property type="entry name" value="SAP"/>
    <property type="match status" value="1"/>
</dbReference>
<feature type="region of interest" description="Disordered" evidence="21">
    <location>
        <begin position="350"/>
        <end position="405"/>
    </location>
</feature>
<organism evidence="25 26">
    <name type="scientific">Penicillium argentinense</name>
    <dbReference type="NCBI Taxonomy" id="1131581"/>
    <lineage>
        <taxon>Eukaryota</taxon>
        <taxon>Fungi</taxon>
        <taxon>Dikarya</taxon>
        <taxon>Ascomycota</taxon>
        <taxon>Pezizomycotina</taxon>
        <taxon>Eurotiomycetes</taxon>
        <taxon>Eurotiomycetidae</taxon>
        <taxon>Eurotiales</taxon>
        <taxon>Aspergillaceae</taxon>
        <taxon>Penicillium</taxon>
    </lineage>
</organism>
<dbReference type="GO" id="GO:0097505">
    <property type="term" value="C:Rad6-Rad18 complex"/>
    <property type="evidence" value="ECO:0007669"/>
    <property type="project" value="TreeGrafter"/>
</dbReference>
<evidence type="ECO:0000256" key="9">
    <source>
        <dbReference type="ARBA" id="ARBA00022763"/>
    </source>
</evidence>
<feature type="compositionally biased region" description="Polar residues" evidence="21">
    <location>
        <begin position="125"/>
        <end position="140"/>
    </location>
</feature>
<comment type="pathway">
    <text evidence="3 20">Protein modification; protein ubiquitination.</text>
</comment>
<keyword evidence="7 20" id="KW-0808">Transferase</keyword>
<dbReference type="SMART" id="SM00513">
    <property type="entry name" value="SAP"/>
    <property type="match status" value="1"/>
</dbReference>
<evidence type="ECO:0000256" key="12">
    <source>
        <dbReference type="ARBA" id="ARBA00022833"/>
    </source>
</evidence>
<dbReference type="InterPro" id="IPR039577">
    <property type="entry name" value="Rad18"/>
</dbReference>
<keyword evidence="15 20" id="KW-0539">Nucleus</keyword>
<protein>
    <recommendedName>
        <fullName evidence="6 20">Postreplication repair E3 ubiquitin-protein ligase RAD18</fullName>
        <ecNumber evidence="5 20">2.3.2.27</ecNumber>
    </recommendedName>
    <alternativeName>
        <fullName evidence="20">RING-type E3 ubiquitin transferase RAD18</fullName>
    </alternativeName>
</protein>
<gene>
    <name evidence="25" type="ORF">N7532_005093</name>
</gene>
<keyword evidence="13 20" id="KW-0238">DNA-binding</keyword>
<dbReference type="SMART" id="SM00734">
    <property type="entry name" value="ZnF_Rad18"/>
    <property type="match status" value="1"/>
</dbReference>
<keyword evidence="10 18" id="KW-0863">Zinc-finger</keyword>
<dbReference type="Gene3D" id="3.30.40.10">
    <property type="entry name" value="Zinc/RING finger domain, C3HC4 (zinc finger)"/>
    <property type="match status" value="1"/>
</dbReference>
<dbReference type="PANTHER" id="PTHR14134">
    <property type="entry name" value="E3 UBIQUITIN-PROTEIN LIGASE RAD18"/>
    <property type="match status" value="1"/>
</dbReference>
<evidence type="ECO:0000313" key="26">
    <source>
        <dbReference type="Proteomes" id="UP001149074"/>
    </source>
</evidence>
<evidence type="ECO:0000256" key="6">
    <source>
        <dbReference type="ARBA" id="ARBA00015551"/>
    </source>
</evidence>
<evidence type="ECO:0000256" key="18">
    <source>
        <dbReference type="PROSITE-ProRule" id="PRU00175"/>
    </source>
</evidence>
<keyword evidence="8 20" id="KW-0479">Metal-binding</keyword>
<dbReference type="GeneID" id="81356566"/>
<dbReference type="InterPro" id="IPR017907">
    <property type="entry name" value="Znf_RING_CS"/>
</dbReference>
<dbReference type="OrthoDB" id="9049620at2759"/>
<dbReference type="PANTHER" id="PTHR14134:SF2">
    <property type="entry name" value="E3 UBIQUITIN-PROTEIN LIGASE RAD18"/>
    <property type="match status" value="1"/>
</dbReference>
<evidence type="ECO:0000259" key="24">
    <source>
        <dbReference type="PROSITE" id="PS51908"/>
    </source>
</evidence>
<dbReference type="EC" id="2.3.2.27" evidence="5 20"/>
<comment type="catalytic activity">
    <reaction evidence="1 20">
        <text>S-ubiquitinyl-[E2 ubiquitin-conjugating enzyme]-L-cysteine + [acceptor protein]-L-lysine = [E2 ubiquitin-conjugating enzyme]-L-cysteine + N(6)-ubiquitinyl-[acceptor protein]-L-lysine.</text>
        <dbReference type="EC" id="2.3.2.27"/>
    </reaction>
</comment>
<dbReference type="InterPro" id="IPR004580">
    <property type="entry name" value="Rad18_fungi"/>
</dbReference>
<evidence type="ECO:0000259" key="23">
    <source>
        <dbReference type="PROSITE" id="PS50800"/>
    </source>
</evidence>
<dbReference type="Pfam" id="PF13923">
    <property type="entry name" value="zf-C3HC4_2"/>
    <property type="match status" value="1"/>
</dbReference>
<evidence type="ECO:0000256" key="15">
    <source>
        <dbReference type="ARBA" id="ARBA00023242"/>
    </source>
</evidence>
<evidence type="ECO:0000256" key="13">
    <source>
        <dbReference type="ARBA" id="ARBA00023125"/>
    </source>
</evidence>
<evidence type="ECO:0000256" key="2">
    <source>
        <dbReference type="ARBA" id="ARBA00004123"/>
    </source>
</evidence>
<keyword evidence="26" id="KW-1185">Reference proteome</keyword>
<dbReference type="GO" id="GO:0006513">
    <property type="term" value="P:protein monoubiquitination"/>
    <property type="evidence" value="ECO:0007669"/>
    <property type="project" value="InterPro"/>
</dbReference>
<evidence type="ECO:0000256" key="8">
    <source>
        <dbReference type="ARBA" id="ARBA00022723"/>
    </source>
</evidence>
<dbReference type="NCBIfam" id="TIGR00599">
    <property type="entry name" value="rad18"/>
    <property type="match status" value="1"/>
</dbReference>
<evidence type="ECO:0000256" key="5">
    <source>
        <dbReference type="ARBA" id="ARBA00012483"/>
    </source>
</evidence>
<feature type="compositionally biased region" description="Polar residues" evidence="21">
    <location>
        <begin position="388"/>
        <end position="405"/>
    </location>
</feature>
<feature type="domain" description="SAP" evidence="23">
    <location>
        <begin position="244"/>
        <end position="278"/>
    </location>
</feature>
<evidence type="ECO:0000256" key="14">
    <source>
        <dbReference type="ARBA" id="ARBA00023204"/>
    </source>
</evidence>
<evidence type="ECO:0000259" key="22">
    <source>
        <dbReference type="PROSITE" id="PS50089"/>
    </source>
</evidence>
<dbReference type="PROSITE" id="PS51908">
    <property type="entry name" value="ZF_UBZ4"/>
    <property type="match status" value="1"/>
</dbReference>
<evidence type="ECO:0000256" key="1">
    <source>
        <dbReference type="ARBA" id="ARBA00000900"/>
    </source>
</evidence>
<name>A0A9W9FDT3_9EURO</name>
<dbReference type="FunFam" id="3.30.40.10:FF:000172">
    <property type="entry name" value="E3 ubiquitin-protein ligase RAD18"/>
    <property type="match status" value="1"/>
</dbReference>
<evidence type="ECO:0000256" key="7">
    <source>
        <dbReference type="ARBA" id="ARBA00022679"/>
    </source>
</evidence>
<dbReference type="GO" id="GO:0008270">
    <property type="term" value="F:zinc ion binding"/>
    <property type="evidence" value="ECO:0007669"/>
    <property type="project" value="UniProtKB-KW"/>
</dbReference>
<comment type="function">
    <text evidence="16 20">E3 RING-finger protein, member of the UBC2/RAD6 epistasis group. Associates to the E2 ubiquitin conjugating enzyme UBC2/RAD6 to form the UBC2-RAD18 ubiquitin ligase complex involved in postreplicative repair (PRR) of damaged DNA.</text>
</comment>
<evidence type="ECO:0000256" key="20">
    <source>
        <dbReference type="RuleBase" id="RU368093"/>
    </source>
</evidence>
<evidence type="ECO:0000256" key="4">
    <source>
        <dbReference type="ARBA" id="ARBA00009506"/>
    </source>
</evidence>
<keyword evidence="11 20" id="KW-0833">Ubl conjugation pathway</keyword>
<evidence type="ECO:0000256" key="3">
    <source>
        <dbReference type="ARBA" id="ARBA00004906"/>
    </source>
</evidence>
<feature type="compositionally biased region" description="Basic and acidic residues" evidence="21">
    <location>
        <begin position="105"/>
        <end position="117"/>
    </location>
</feature>
<reference evidence="25" key="1">
    <citation type="submission" date="2022-11" db="EMBL/GenBank/DDBJ databases">
        <authorList>
            <person name="Petersen C."/>
        </authorList>
    </citation>
    <scope>NUCLEOTIDE SEQUENCE</scope>
    <source>
        <strain evidence="25">IBT 30761</strain>
    </source>
</reference>
<evidence type="ECO:0000256" key="10">
    <source>
        <dbReference type="ARBA" id="ARBA00022771"/>
    </source>
</evidence>
<dbReference type="EMBL" id="JAPQKI010000005">
    <property type="protein sequence ID" value="KAJ5098092.1"/>
    <property type="molecule type" value="Genomic_DNA"/>
</dbReference>
<dbReference type="SMART" id="SM00184">
    <property type="entry name" value="RING"/>
    <property type="match status" value="1"/>
</dbReference>
<accession>A0A9W9FDT3</accession>
<evidence type="ECO:0000256" key="19">
    <source>
        <dbReference type="PROSITE-ProRule" id="PRU01256"/>
    </source>
</evidence>
<sequence>MEPSFDVPDSTDWLDTPLSLLAPLESSLRCQVCKDFFDNPVITSCSHTFCSLCIRRCLSTEGKCPVCRSADQELKLRRNWAVQEFLETFQNARPSVLDLARKEATRLKEGDNHEPSPKKRKVEKMSSTEQVAVVQASPQHVRTRSQRVAGNASKPQPKEEEAVEVIDDSQDEEEEYIPEDGMVACPICERKMKAHAVFAHLDNCQGKMETTPPRAPAFGSLQSRTRPVEKSPGKTLDRIPAINYSLLKDNLLRKKLRELGIPDWGPRPLLQRRHTEWMNLWNANCDSKIPKTKRGLLQELDVWERTQGGNAGPSPFTSTNNNVMRKDFDAAGWSASHGDDFKRLIANARKRSEAQVRSTIPEASRSSESEPAIRPAAPGDPRLGNGISVETNQNVGSHDSLDPSS</sequence>
<evidence type="ECO:0000256" key="11">
    <source>
        <dbReference type="ARBA" id="ARBA00022786"/>
    </source>
</evidence>
<comment type="caution">
    <text evidence="25">The sequence shown here is derived from an EMBL/GenBank/DDBJ whole genome shotgun (WGS) entry which is preliminary data.</text>
</comment>
<dbReference type="InterPro" id="IPR001841">
    <property type="entry name" value="Znf_RING"/>
</dbReference>
<dbReference type="GO" id="GO:0006301">
    <property type="term" value="P:DNA damage tolerance"/>
    <property type="evidence" value="ECO:0007669"/>
    <property type="project" value="InterPro"/>
</dbReference>
<dbReference type="Proteomes" id="UP001149074">
    <property type="component" value="Unassembled WGS sequence"/>
</dbReference>
<evidence type="ECO:0000256" key="17">
    <source>
        <dbReference type="ARBA" id="ARBA00066140"/>
    </source>
</evidence>
<evidence type="ECO:0000256" key="21">
    <source>
        <dbReference type="SAM" id="MobiDB-lite"/>
    </source>
</evidence>
<comment type="similarity">
    <text evidence="4 20">Belongs to the RAD18 family.</text>
</comment>
<feature type="compositionally biased region" description="Acidic residues" evidence="21">
    <location>
        <begin position="161"/>
        <end position="176"/>
    </location>
</feature>
<dbReference type="GO" id="GO:0003697">
    <property type="term" value="F:single-stranded DNA binding"/>
    <property type="evidence" value="ECO:0007669"/>
    <property type="project" value="UniProtKB-UniRule"/>
</dbReference>
<feature type="compositionally biased region" description="Low complexity" evidence="21">
    <location>
        <begin position="360"/>
        <end position="375"/>
    </location>
</feature>
<dbReference type="GO" id="GO:0006281">
    <property type="term" value="P:DNA repair"/>
    <property type="evidence" value="ECO:0007669"/>
    <property type="project" value="UniProtKB-KW"/>
</dbReference>
<dbReference type="SUPFAM" id="SSF57850">
    <property type="entry name" value="RING/U-box"/>
    <property type="match status" value="1"/>
</dbReference>
<dbReference type="InterPro" id="IPR013083">
    <property type="entry name" value="Znf_RING/FYVE/PHD"/>
</dbReference>
<dbReference type="PROSITE" id="PS50089">
    <property type="entry name" value="ZF_RING_2"/>
    <property type="match status" value="1"/>
</dbReference>
<comment type="subunit">
    <text evidence="17 20">Interacts with E2 UBC2, forming a complex with ubiquitin ligase activity.</text>
</comment>
<keyword evidence="14 19" id="KW-0234">DNA repair</keyword>
<dbReference type="InterPro" id="IPR003034">
    <property type="entry name" value="SAP_dom"/>
</dbReference>
<keyword evidence="9 19" id="KW-0227">DNA damage</keyword>
<keyword evidence="12 20" id="KW-0862">Zinc</keyword>
<dbReference type="AlphaFoldDB" id="A0A9W9FDT3"/>
<feature type="domain" description="UBZ4-type" evidence="24">
    <location>
        <begin position="182"/>
        <end position="209"/>
    </location>
</feature>
<feature type="domain" description="RING-type" evidence="22">
    <location>
        <begin position="30"/>
        <end position="68"/>
    </location>
</feature>
<dbReference type="RefSeq" id="XP_056473746.1">
    <property type="nucleotide sequence ID" value="XM_056617587.1"/>
</dbReference>
<reference evidence="25" key="2">
    <citation type="journal article" date="2023" name="IMA Fungus">
        <title>Comparative genomic study of the Penicillium genus elucidates a diverse pangenome and 15 lateral gene transfer events.</title>
        <authorList>
            <person name="Petersen C."/>
            <person name="Sorensen T."/>
            <person name="Nielsen M.R."/>
            <person name="Sondergaard T.E."/>
            <person name="Sorensen J.L."/>
            <person name="Fitzpatrick D.A."/>
            <person name="Frisvad J.C."/>
            <person name="Nielsen K.L."/>
        </authorList>
    </citation>
    <scope>NUCLEOTIDE SEQUENCE</scope>
    <source>
        <strain evidence="25">IBT 30761</strain>
    </source>
</reference>
<dbReference type="GO" id="GO:0005634">
    <property type="term" value="C:nucleus"/>
    <property type="evidence" value="ECO:0007669"/>
    <property type="project" value="UniProtKB-SubCell"/>
</dbReference>
<feature type="region of interest" description="Disordered" evidence="21">
    <location>
        <begin position="214"/>
        <end position="234"/>
    </location>
</feature>
<evidence type="ECO:0000256" key="16">
    <source>
        <dbReference type="ARBA" id="ARBA00054102"/>
    </source>
</evidence>
<feature type="region of interest" description="Disordered" evidence="21">
    <location>
        <begin position="105"/>
        <end position="176"/>
    </location>
</feature>